<evidence type="ECO:0000313" key="6">
    <source>
        <dbReference type="Proteomes" id="UP000229641"/>
    </source>
</evidence>
<dbReference type="Gene3D" id="3.30.160.20">
    <property type="match status" value="1"/>
</dbReference>
<evidence type="ECO:0000256" key="1">
    <source>
        <dbReference type="ARBA" id="ARBA00010835"/>
    </source>
</evidence>
<reference evidence="5 6" key="1">
    <citation type="submission" date="2017-09" db="EMBL/GenBank/DDBJ databases">
        <title>Depth-based differentiation of microbial function through sediment-hosted aquifers and enrichment of novel symbionts in the deep terrestrial subsurface.</title>
        <authorList>
            <person name="Probst A.J."/>
            <person name="Ladd B."/>
            <person name="Jarett J.K."/>
            <person name="Geller-Mcgrath D.E."/>
            <person name="Sieber C.M."/>
            <person name="Emerson J.B."/>
            <person name="Anantharaman K."/>
            <person name="Thomas B.C."/>
            <person name="Malmstrom R."/>
            <person name="Stieglmeier M."/>
            <person name="Klingl A."/>
            <person name="Woyke T."/>
            <person name="Ryan C.M."/>
            <person name="Banfield J.F."/>
        </authorList>
    </citation>
    <scope>NUCLEOTIDE SEQUENCE [LARGE SCALE GENOMIC DNA]</scope>
    <source>
        <strain evidence="5">CG11_big_fil_rev_8_21_14_0_20_42_13</strain>
    </source>
</reference>
<dbReference type="InterPro" id="IPR000352">
    <property type="entry name" value="Pep_chain_release_fac_I"/>
</dbReference>
<comment type="similarity">
    <text evidence="1">Belongs to the prokaryotic/mitochondrial release factor family.</text>
</comment>
<evidence type="ECO:0000259" key="4">
    <source>
        <dbReference type="Pfam" id="PF00472"/>
    </source>
</evidence>
<feature type="region of interest" description="Disordered" evidence="3">
    <location>
        <begin position="95"/>
        <end position="138"/>
    </location>
</feature>
<dbReference type="Proteomes" id="UP000229641">
    <property type="component" value="Unassembled WGS sequence"/>
</dbReference>
<dbReference type="GO" id="GO:0003747">
    <property type="term" value="F:translation release factor activity"/>
    <property type="evidence" value="ECO:0007669"/>
    <property type="project" value="InterPro"/>
</dbReference>
<feature type="compositionally biased region" description="Basic residues" evidence="3">
    <location>
        <begin position="99"/>
        <end position="138"/>
    </location>
</feature>
<dbReference type="EMBL" id="PCWA01000097">
    <property type="protein sequence ID" value="PIQ88540.1"/>
    <property type="molecule type" value="Genomic_DNA"/>
</dbReference>
<dbReference type="SUPFAM" id="SSF75620">
    <property type="entry name" value="Release factor"/>
    <property type="match status" value="1"/>
</dbReference>
<feature type="domain" description="Prokaryotic-type class I peptide chain release factors" evidence="4">
    <location>
        <begin position="22"/>
        <end position="131"/>
    </location>
</feature>
<evidence type="ECO:0000256" key="3">
    <source>
        <dbReference type="SAM" id="MobiDB-lite"/>
    </source>
</evidence>
<dbReference type="InterPro" id="IPR052405">
    <property type="entry name" value="Mito_Transl_Release_Factor"/>
</dbReference>
<dbReference type="PANTHER" id="PTHR46203">
    <property type="entry name" value="PROBABLE PEPTIDE CHAIN RELEASE FACTOR C12ORF65"/>
    <property type="match status" value="1"/>
</dbReference>
<sequence>MPLFGISPEKEAQLMKRMRLLGIKEEEFDESFIRAGGPGGQKINKTSSCVVLRHEPTGIMVKCQEARSQSLNRFIARRRLLDLIEKKQKGFVEEEKKRIEKIRRQKRRRSRRAKEKMLKDKRRRAEKKQRRAAVTREE</sequence>
<dbReference type="PANTHER" id="PTHR46203:SF1">
    <property type="entry name" value="MITOCHONDRIAL TRANSLATION RELEASE FACTOR IN RESCUE"/>
    <property type="match status" value="1"/>
</dbReference>
<keyword evidence="2" id="KW-0809">Transit peptide</keyword>
<evidence type="ECO:0000313" key="5">
    <source>
        <dbReference type="EMBL" id="PIQ88540.1"/>
    </source>
</evidence>
<proteinExistence type="inferred from homology"/>
<organism evidence="5 6">
    <name type="scientific">Candidatus Ghiorseimicrobium undicola</name>
    <dbReference type="NCBI Taxonomy" id="1974746"/>
    <lineage>
        <taxon>Bacteria</taxon>
        <taxon>Pseudomonadati</taxon>
        <taxon>Candidatus Omnitrophota</taxon>
        <taxon>Candidatus Ghiorseimicrobium</taxon>
    </lineage>
</organism>
<name>A0A2H0LVU8_9BACT</name>
<gene>
    <name evidence="5" type="ORF">COV72_07900</name>
</gene>
<dbReference type="Pfam" id="PF00472">
    <property type="entry name" value="RF-1"/>
    <property type="match status" value="1"/>
</dbReference>
<evidence type="ECO:0000256" key="2">
    <source>
        <dbReference type="ARBA" id="ARBA00022946"/>
    </source>
</evidence>
<dbReference type="InterPro" id="IPR045853">
    <property type="entry name" value="Pep_chain_release_fac_I_sf"/>
</dbReference>
<protein>
    <submittedName>
        <fullName evidence="5">Peptide chain release factor-like protein</fullName>
    </submittedName>
</protein>
<accession>A0A2H0LVU8</accession>
<dbReference type="AlphaFoldDB" id="A0A2H0LVU8"/>
<comment type="caution">
    <text evidence="5">The sequence shown here is derived from an EMBL/GenBank/DDBJ whole genome shotgun (WGS) entry which is preliminary data.</text>
</comment>